<dbReference type="EMBL" id="ML735277">
    <property type="protein sequence ID" value="KAE8388503.1"/>
    <property type="molecule type" value="Genomic_DNA"/>
</dbReference>
<name>A0A5N7C3R3_PETAA</name>
<dbReference type="Proteomes" id="UP000326877">
    <property type="component" value="Unassembled WGS sequence"/>
</dbReference>
<organism evidence="1">
    <name type="scientific">Petromyces alliaceus</name>
    <name type="common">Aspergillus alliaceus</name>
    <dbReference type="NCBI Taxonomy" id="209559"/>
    <lineage>
        <taxon>Eukaryota</taxon>
        <taxon>Fungi</taxon>
        <taxon>Dikarya</taxon>
        <taxon>Ascomycota</taxon>
        <taxon>Pezizomycotina</taxon>
        <taxon>Eurotiomycetes</taxon>
        <taxon>Eurotiomycetidae</taxon>
        <taxon>Eurotiales</taxon>
        <taxon>Aspergillaceae</taxon>
        <taxon>Aspergillus</taxon>
        <taxon>Aspergillus subgen. Circumdati</taxon>
    </lineage>
</organism>
<dbReference type="AlphaFoldDB" id="A0A5N7C3R3"/>
<feature type="non-terminal residue" evidence="1">
    <location>
        <position position="78"/>
    </location>
</feature>
<gene>
    <name evidence="1" type="ORF">BDV23DRAFT_158817</name>
</gene>
<accession>A0A5N7C3R3</accession>
<sequence>MVHLSNLVFKSILRLGPLSHQRNTQGPCWRRWCLEIQSRARGLQSTCLAKTAGNTFWMISSNPFDIIGDSPRGHESHL</sequence>
<proteinExistence type="predicted"/>
<evidence type="ECO:0000313" key="1">
    <source>
        <dbReference type="EMBL" id="KAE8388503.1"/>
    </source>
</evidence>
<protein>
    <submittedName>
        <fullName evidence="1">Uncharacterized protein</fullName>
    </submittedName>
</protein>
<dbReference type="OrthoDB" id="3256520at2759"/>
<reference evidence="1" key="1">
    <citation type="submission" date="2019-04" db="EMBL/GenBank/DDBJ databases">
        <title>Friends and foes A comparative genomics studyof 23 Aspergillus species from section Flavi.</title>
        <authorList>
            <consortium name="DOE Joint Genome Institute"/>
            <person name="Kjaerbolling I."/>
            <person name="Vesth T."/>
            <person name="Frisvad J.C."/>
            <person name="Nybo J.L."/>
            <person name="Theobald S."/>
            <person name="Kildgaard S."/>
            <person name="Isbrandt T."/>
            <person name="Kuo A."/>
            <person name="Sato A."/>
            <person name="Lyhne E.K."/>
            <person name="Kogle M.E."/>
            <person name="Wiebenga A."/>
            <person name="Kun R.S."/>
            <person name="Lubbers R.J."/>
            <person name="Makela M.R."/>
            <person name="Barry K."/>
            <person name="Chovatia M."/>
            <person name="Clum A."/>
            <person name="Daum C."/>
            <person name="Haridas S."/>
            <person name="He G."/>
            <person name="LaButti K."/>
            <person name="Lipzen A."/>
            <person name="Mondo S."/>
            <person name="Riley R."/>
            <person name="Salamov A."/>
            <person name="Simmons B.A."/>
            <person name="Magnuson J.K."/>
            <person name="Henrissat B."/>
            <person name="Mortensen U.H."/>
            <person name="Larsen T.O."/>
            <person name="Devries R.P."/>
            <person name="Grigoriev I.V."/>
            <person name="Machida M."/>
            <person name="Baker S.E."/>
            <person name="Andersen M.R."/>
        </authorList>
    </citation>
    <scope>NUCLEOTIDE SEQUENCE [LARGE SCALE GENOMIC DNA]</scope>
    <source>
        <strain evidence="1">IBT 14317</strain>
    </source>
</reference>